<comment type="subunit">
    <text evidence="1 6">Homodimer.</text>
</comment>
<dbReference type="InterPro" id="IPR006047">
    <property type="entry name" value="GH13_cat_dom"/>
</dbReference>
<evidence type="ECO:0000256" key="1">
    <source>
        <dbReference type="ARBA" id="ARBA00011738"/>
    </source>
</evidence>
<dbReference type="Pfam" id="PF21702">
    <property type="entry name" value="GLGE_C"/>
    <property type="match status" value="1"/>
</dbReference>
<feature type="compositionally biased region" description="Polar residues" evidence="7">
    <location>
        <begin position="82"/>
        <end position="106"/>
    </location>
</feature>
<comment type="catalytic activity">
    <reaction evidence="5 6">
        <text>alpha-maltose 1-phosphate + [(1-&gt;4)-alpha-D-glucosyl](n) = [(1-&gt;4)-alpha-D-glucosyl](n+2) + phosphate</text>
        <dbReference type="Rhea" id="RHEA:42692"/>
        <dbReference type="Rhea" id="RHEA-COMP:9584"/>
        <dbReference type="Rhea" id="RHEA-COMP:10183"/>
        <dbReference type="ChEBI" id="CHEBI:15444"/>
        <dbReference type="ChEBI" id="CHEBI:43474"/>
        <dbReference type="ChEBI" id="CHEBI:63576"/>
        <dbReference type="EC" id="2.4.99.16"/>
    </reaction>
</comment>
<keyword evidence="2 6" id="KW-0328">Glycosyltransferase</keyword>
<dbReference type="InterPro" id="IPR021828">
    <property type="entry name" value="GlgE_dom_N/S"/>
</dbReference>
<dbReference type="GO" id="GO:0030979">
    <property type="term" value="P:alpha-glucan biosynthetic process"/>
    <property type="evidence" value="ECO:0007669"/>
    <property type="project" value="UniProtKB-UniRule"/>
</dbReference>
<evidence type="ECO:0000256" key="7">
    <source>
        <dbReference type="SAM" id="MobiDB-lite"/>
    </source>
</evidence>
<dbReference type="SMART" id="SM00642">
    <property type="entry name" value="Aamy"/>
    <property type="match status" value="1"/>
</dbReference>
<dbReference type="Proteomes" id="UP000440224">
    <property type="component" value="Unassembled WGS sequence"/>
</dbReference>
<organism evidence="9 10">
    <name type="scientific">Polyangium spumosum</name>
    <dbReference type="NCBI Taxonomy" id="889282"/>
    <lineage>
        <taxon>Bacteria</taxon>
        <taxon>Pseudomonadati</taxon>
        <taxon>Myxococcota</taxon>
        <taxon>Polyangia</taxon>
        <taxon>Polyangiales</taxon>
        <taxon>Polyangiaceae</taxon>
        <taxon>Polyangium</taxon>
    </lineage>
</organism>
<dbReference type="Gene3D" id="2.60.40.10">
    <property type="entry name" value="Immunoglobulins"/>
    <property type="match status" value="1"/>
</dbReference>
<gene>
    <name evidence="6" type="primary">glgE</name>
    <name evidence="9" type="ORF">GF068_36860</name>
</gene>
<comment type="similarity">
    <text evidence="6">Belongs to the glycosyl hydrolase 13 family. GlgE subfamily.</text>
</comment>
<evidence type="ECO:0000256" key="2">
    <source>
        <dbReference type="ARBA" id="ARBA00022676"/>
    </source>
</evidence>
<dbReference type="EMBL" id="WJIE01000017">
    <property type="protein sequence ID" value="MRG97460.1"/>
    <property type="molecule type" value="Genomic_DNA"/>
</dbReference>
<feature type="active site" description="Nucleophile" evidence="6">
    <location>
        <position position="558"/>
    </location>
</feature>
<name>A0A6N7Q3N1_9BACT</name>
<dbReference type="Pfam" id="PF11896">
    <property type="entry name" value="GlgE_dom_N_S"/>
    <property type="match status" value="1"/>
</dbReference>
<feature type="compositionally biased region" description="Polar residues" evidence="7">
    <location>
        <begin position="8"/>
        <end position="27"/>
    </location>
</feature>
<feature type="site" description="Transition state stabilizer" evidence="6">
    <location>
        <position position="645"/>
    </location>
</feature>
<dbReference type="SUPFAM" id="SSF51011">
    <property type="entry name" value="Glycosyl hydrolase domain"/>
    <property type="match status" value="1"/>
</dbReference>
<feature type="region of interest" description="Disordered" evidence="7">
    <location>
        <begin position="153"/>
        <end position="173"/>
    </location>
</feature>
<evidence type="ECO:0000256" key="5">
    <source>
        <dbReference type="ARBA" id="ARBA00048735"/>
    </source>
</evidence>
<evidence type="ECO:0000313" key="10">
    <source>
        <dbReference type="Proteomes" id="UP000440224"/>
    </source>
</evidence>
<reference evidence="9 10" key="1">
    <citation type="submission" date="2019-10" db="EMBL/GenBank/DDBJ databases">
        <title>A soil myxobacterium in the family Polyangiaceae.</title>
        <authorList>
            <person name="Li Y."/>
            <person name="Wang J."/>
        </authorList>
    </citation>
    <scope>NUCLEOTIDE SEQUENCE [LARGE SCALE GENOMIC DNA]</scope>
    <source>
        <strain evidence="9 10">DSM 14734</strain>
    </source>
</reference>
<evidence type="ECO:0000256" key="6">
    <source>
        <dbReference type="HAMAP-Rule" id="MF_02124"/>
    </source>
</evidence>
<dbReference type="GO" id="GO:0016758">
    <property type="term" value="F:hexosyltransferase activity"/>
    <property type="evidence" value="ECO:0007669"/>
    <property type="project" value="UniProtKB-UniRule"/>
</dbReference>
<dbReference type="HAMAP" id="MF_02124">
    <property type="entry name" value="GlgE"/>
    <property type="match status" value="1"/>
</dbReference>
<dbReference type="GO" id="GO:0004553">
    <property type="term" value="F:hydrolase activity, hydrolyzing O-glycosyl compounds"/>
    <property type="evidence" value="ECO:0007669"/>
    <property type="project" value="InterPro"/>
</dbReference>
<dbReference type="InterPro" id="IPR017853">
    <property type="entry name" value="GH"/>
</dbReference>
<dbReference type="EC" id="2.4.99.16" evidence="6"/>
<dbReference type="PANTHER" id="PTHR47786:SF2">
    <property type="entry name" value="GLYCOSYL HYDROLASE FAMILY 13 CATALYTIC DOMAIN-CONTAINING PROTEIN"/>
    <property type="match status" value="1"/>
</dbReference>
<dbReference type="InterPro" id="IPR049171">
    <property type="entry name" value="GLGE_C"/>
</dbReference>
<keyword evidence="3 6" id="KW-0808">Transferase</keyword>
<feature type="binding site" evidence="6">
    <location>
        <begin position="700"/>
        <end position="701"/>
    </location>
    <ligand>
        <name>alpha-maltose 1-phosphate</name>
        <dbReference type="ChEBI" id="CHEBI:63576"/>
    </ligand>
</feature>
<protein>
    <recommendedName>
        <fullName evidence="6">Alpha-1,4-glucan:maltose-1-phosphate maltosyltransferase</fullName>
        <shortName evidence="6">GMPMT</shortName>
        <ecNumber evidence="6">2.4.99.16</ecNumber>
    </recommendedName>
    <alternativeName>
        <fullName evidence="6">(1-&gt;4)-alpha-D-glucan:maltose-1-phosphate alpha-D-maltosyltransferase</fullName>
    </alternativeName>
</protein>
<feature type="binding site" evidence="6">
    <location>
        <position position="559"/>
    </location>
    <ligand>
        <name>alpha-maltose 1-phosphate</name>
        <dbReference type="ChEBI" id="CHEBI:63576"/>
    </ligand>
</feature>
<dbReference type="AlphaFoldDB" id="A0A6N7Q3N1"/>
<feature type="binding site" evidence="6">
    <location>
        <position position="487"/>
    </location>
    <ligand>
        <name>alpha-maltose 1-phosphate</name>
        <dbReference type="ChEBI" id="CHEBI:63576"/>
    </ligand>
</feature>
<dbReference type="CDD" id="cd11344">
    <property type="entry name" value="AmyAc_GlgE_like"/>
    <property type="match status" value="1"/>
</dbReference>
<evidence type="ECO:0000256" key="3">
    <source>
        <dbReference type="ARBA" id="ARBA00022679"/>
    </source>
</evidence>
<proteinExistence type="inferred from homology"/>
<evidence type="ECO:0000313" key="9">
    <source>
        <dbReference type="EMBL" id="MRG97460.1"/>
    </source>
</evidence>
<keyword evidence="10" id="KW-1185">Reference proteome</keyword>
<dbReference type="InterPro" id="IPR026585">
    <property type="entry name" value="GlgE"/>
</dbReference>
<feature type="active site" description="Proton donor" evidence="6">
    <location>
        <position position="587"/>
    </location>
</feature>
<feature type="binding site" evidence="6">
    <location>
        <position position="427"/>
    </location>
    <ligand>
        <name>alpha-maltose 1-phosphate</name>
        <dbReference type="ChEBI" id="CHEBI:63576"/>
    </ligand>
</feature>
<accession>A0A6N7Q3N1</accession>
<dbReference type="Gene3D" id="2.60.40.1180">
    <property type="entry name" value="Golgi alpha-mannosidase II"/>
    <property type="match status" value="1"/>
</dbReference>
<dbReference type="Gene3D" id="3.20.20.80">
    <property type="entry name" value="Glycosidases"/>
    <property type="match status" value="1"/>
</dbReference>
<feature type="region of interest" description="Disordered" evidence="7">
    <location>
        <begin position="43"/>
        <end position="112"/>
    </location>
</feature>
<feature type="binding site" evidence="6">
    <location>
        <position position="522"/>
    </location>
    <ligand>
        <name>alpha-maltose 1-phosphate</name>
        <dbReference type="ChEBI" id="CHEBI:63576"/>
    </ligand>
</feature>
<sequence>MFGRIPSLASTASKSAPRSATCTRPASRSSEALYLRVSAEPDPRIVTARPGPTNAASKSGFCALGRASPPPASVTRSIAPESGSTHATENASSWITSNRWSCQTSAEPARRPWSGLDERIRARRRGSWDALITTSAFTRARAWRQPFLASVRSLEQPPSTEAHRSASVDLDKLPEEGRRRVQIERVRPEIDGGRFPIKRILGDKIDVSAIVYADGHDVLACALLYRPAPSVGDPDPPWVSVPLEPTPEPDRFVASFSPDTLGLWQYTVEAWIDRYGTFRRDLKKRVEAAQDVSVDILDGATLLEQAARDATGDDARSLADIAARLRDHTLSLTERITLALDSGLCMAAARHPDKRLASRYPGVLEVVVDPEKARFSAWYELFPRSFGPEGRHGTFADAEARLPYVAEMGFDVLYLPPIHPIGQTNRKGKNNTLVAEEGDVGSPWAIGAPEGGHTAVHPSLGTLDDFDRFFQAAERLGIDVALDIALQASPDHPWVHEHPSWFPRRADGTARYAENPPKKYQDIHPFEFETEEWPELWRSLEGIFRFWIARGVRFFRVDNPHTKALPFWEWLIRVIKRDHPEVVFLSEAFTRPALMYGLAKRGFTQSYTYFTWRVSKDEITSYMHDLTKTEVVEFYRPNFWPNTPDILPEHLQNREPSAFLIRLVLAATLSSSYGMYGPAFELMEHKPLREGAEEYADSEKFELKRWDLRRPDSLRPMISRVNRIRMEHPALARNDNLRFFHTDSDLVLAYGKTHGDDTLIVVVNLDPYHRHGAWVELDLPGLTDAGRGFEVHDLLSGARYTFRGTRNWVEIDPRTSPACVFHARRLARRENDYEYFL</sequence>
<feature type="compositionally biased region" description="Basic and acidic residues" evidence="7">
    <location>
        <begin position="161"/>
        <end position="173"/>
    </location>
</feature>
<dbReference type="PANTHER" id="PTHR47786">
    <property type="entry name" value="ALPHA-1,4-GLUCAN:MALTOSE-1-PHOSPHATE MALTOSYLTRANSFERASE"/>
    <property type="match status" value="1"/>
</dbReference>
<comment type="caution">
    <text evidence="9">The sequence shown here is derived from an EMBL/GenBank/DDBJ whole genome shotgun (WGS) entry which is preliminary data.</text>
</comment>
<feature type="domain" description="Glycosyl hydrolase family 13 catalytic" evidence="8">
    <location>
        <begin position="380"/>
        <end position="725"/>
    </location>
</feature>
<feature type="region of interest" description="Disordered" evidence="7">
    <location>
        <begin position="1"/>
        <end position="27"/>
    </location>
</feature>
<dbReference type="SUPFAM" id="SSF51445">
    <property type="entry name" value="(Trans)glycosidases"/>
    <property type="match status" value="1"/>
</dbReference>
<dbReference type="OrthoDB" id="9805159at2"/>
<evidence type="ECO:0000259" key="8">
    <source>
        <dbReference type="SMART" id="SM00642"/>
    </source>
</evidence>
<keyword evidence="4 6" id="KW-0119">Carbohydrate metabolism</keyword>
<dbReference type="Gene3D" id="1.20.58.80">
    <property type="entry name" value="Phosphotransferase system, lactose/cellobiose-type IIA subunit"/>
    <property type="match status" value="1"/>
</dbReference>
<dbReference type="InterPro" id="IPR013780">
    <property type="entry name" value="Glyco_hydro_b"/>
</dbReference>
<comment type="function">
    <text evidence="6">Maltosyltransferase that uses maltose 1-phosphate (M1P) as the sugar donor to elongate linear or branched alpha-(1-&gt;4)-glucans. Is involved in a branched alpha-glucan biosynthetic pathway from trehalose, together with TreS, Mak and GlgB.</text>
</comment>
<evidence type="ECO:0000256" key="4">
    <source>
        <dbReference type="ARBA" id="ARBA00023277"/>
    </source>
</evidence>
<dbReference type="InterPro" id="IPR013783">
    <property type="entry name" value="Ig-like_fold"/>
</dbReference>